<dbReference type="GO" id="GO:0046873">
    <property type="term" value="F:metal ion transmembrane transporter activity"/>
    <property type="evidence" value="ECO:0007669"/>
    <property type="project" value="InterPro"/>
</dbReference>
<keyword evidence="2 5" id="KW-0812">Transmembrane</keyword>
<gene>
    <name evidence="6" type="ORF">Mal52_05870</name>
</gene>
<feature type="transmembrane region" description="Helical" evidence="5">
    <location>
        <begin position="534"/>
        <end position="553"/>
    </location>
</feature>
<protein>
    <submittedName>
        <fullName evidence="6">Manganese transport protein MntH</fullName>
    </submittedName>
</protein>
<dbReference type="Pfam" id="PF01566">
    <property type="entry name" value="Nramp"/>
    <property type="match status" value="2"/>
</dbReference>
<reference evidence="6 7" key="1">
    <citation type="submission" date="2019-02" db="EMBL/GenBank/DDBJ databases">
        <title>Deep-cultivation of Planctomycetes and their phenomic and genomic characterization uncovers novel biology.</title>
        <authorList>
            <person name="Wiegand S."/>
            <person name="Jogler M."/>
            <person name="Boedeker C."/>
            <person name="Pinto D."/>
            <person name="Vollmers J."/>
            <person name="Rivas-Marin E."/>
            <person name="Kohn T."/>
            <person name="Peeters S.H."/>
            <person name="Heuer A."/>
            <person name="Rast P."/>
            <person name="Oberbeckmann S."/>
            <person name="Bunk B."/>
            <person name="Jeske O."/>
            <person name="Meyerdierks A."/>
            <person name="Storesund J.E."/>
            <person name="Kallscheuer N."/>
            <person name="Luecker S."/>
            <person name="Lage O.M."/>
            <person name="Pohl T."/>
            <person name="Merkel B.J."/>
            <person name="Hornburger P."/>
            <person name="Mueller R.-W."/>
            <person name="Bruemmer F."/>
            <person name="Labrenz M."/>
            <person name="Spormann A.M."/>
            <person name="Op den Camp H."/>
            <person name="Overmann J."/>
            <person name="Amann R."/>
            <person name="Jetten M.S.M."/>
            <person name="Mascher T."/>
            <person name="Medema M.H."/>
            <person name="Devos D.P."/>
            <person name="Kaster A.-K."/>
            <person name="Ovreas L."/>
            <person name="Rohde M."/>
            <person name="Galperin M.Y."/>
            <person name="Jogler C."/>
        </authorList>
    </citation>
    <scope>NUCLEOTIDE SEQUENCE [LARGE SCALE GENOMIC DNA]</scope>
    <source>
        <strain evidence="6 7">Mal52</strain>
    </source>
</reference>
<comment type="subcellular location">
    <subcellularLocation>
        <location evidence="1">Membrane</location>
        <topology evidence="1">Multi-pass membrane protein</topology>
    </subcellularLocation>
</comment>
<dbReference type="Proteomes" id="UP000319383">
    <property type="component" value="Chromosome"/>
</dbReference>
<evidence type="ECO:0000256" key="4">
    <source>
        <dbReference type="ARBA" id="ARBA00023136"/>
    </source>
</evidence>
<sequence>MPTELEDAQQSPERQMLIEAAEKGSGAKLWTYLRLSGPGWLQSAITLGGGSLAGSLYLGVLAGYSLMWLQVMAMVMGVIMLSAISYVTLSTGKRPFQAINDHINPVLGWGWAIATLVANIVWCLPQFSLGTAAVTQNLLPNMTSDTDIAIICAVMLTIAIIITWFYDSGSWGIRLYEGMLRLLVGAIVICFFGVVIKISLSGEGLPWDEIMAGFVPNLNMLSQPAATFKEALAATGGSSDFWSQMIVDMQRDVMITAVATAVGINMTFLLPYSMLRRGWDKHFRGLAVFDLSTGMAIPFIMATGCVVIASASQFHAKPAAGLLDDGSGVTAPAKMVSAYQGILQSRVSNQAGADYANLSDDEKQKLADALPEGDKRMAAMLVKRDAFNLANSLAPLIGRDFANYVFGFGVLGMALSTITILMLISGFTFCEILGLPPEGLPHRLGCMAPAIGVLGPFVWSGKAAFWLAVPTSVFGMVLLPIAYGTFFLMMNSRSILGSNLPQGGKRIFWNVLMLIALSLSAFGAGWAIWSKSQWYGVAGAAAFLGLALIVHFIRPPKPGPIATETP</sequence>
<evidence type="ECO:0000256" key="1">
    <source>
        <dbReference type="ARBA" id="ARBA00004141"/>
    </source>
</evidence>
<dbReference type="KEGG" id="sdyn:Mal52_05870"/>
<keyword evidence="3 5" id="KW-1133">Transmembrane helix</keyword>
<feature type="transmembrane region" description="Helical" evidence="5">
    <location>
        <begin position="507"/>
        <end position="528"/>
    </location>
</feature>
<dbReference type="GO" id="GO:0016020">
    <property type="term" value="C:membrane"/>
    <property type="evidence" value="ECO:0007669"/>
    <property type="project" value="UniProtKB-SubCell"/>
</dbReference>
<accession>A0A517ZI53</accession>
<evidence type="ECO:0000256" key="2">
    <source>
        <dbReference type="ARBA" id="ARBA00022692"/>
    </source>
</evidence>
<feature type="transmembrane region" description="Helical" evidence="5">
    <location>
        <begin position="148"/>
        <end position="166"/>
    </location>
</feature>
<evidence type="ECO:0000313" key="6">
    <source>
        <dbReference type="EMBL" id="QDU42132.1"/>
    </source>
</evidence>
<evidence type="ECO:0000313" key="7">
    <source>
        <dbReference type="Proteomes" id="UP000319383"/>
    </source>
</evidence>
<feature type="transmembrane region" description="Helical" evidence="5">
    <location>
        <begin position="66"/>
        <end position="89"/>
    </location>
</feature>
<keyword evidence="4 5" id="KW-0472">Membrane</keyword>
<evidence type="ECO:0000256" key="3">
    <source>
        <dbReference type="ARBA" id="ARBA00022989"/>
    </source>
</evidence>
<name>A0A517ZI53_9PLAN</name>
<dbReference type="AlphaFoldDB" id="A0A517ZI53"/>
<keyword evidence="7" id="KW-1185">Reference proteome</keyword>
<proteinExistence type="predicted"/>
<feature type="transmembrane region" description="Helical" evidence="5">
    <location>
        <begin position="404"/>
        <end position="430"/>
    </location>
</feature>
<feature type="transmembrane region" description="Helical" evidence="5">
    <location>
        <begin position="178"/>
        <end position="200"/>
    </location>
</feature>
<feature type="transmembrane region" description="Helical" evidence="5">
    <location>
        <begin position="287"/>
        <end position="309"/>
    </location>
</feature>
<dbReference type="EMBL" id="CP036276">
    <property type="protein sequence ID" value="QDU42132.1"/>
    <property type="molecule type" value="Genomic_DNA"/>
</dbReference>
<evidence type="ECO:0000256" key="5">
    <source>
        <dbReference type="SAM" id="Phobius"/>
    </source>
</evidence>
<dbReference type="InterPro" id="IPR001046">
    <property type="entry name" value="NRAMP_fam"/>
</dbReference>
<organism evidence="6 7">
    <name type="scientific">Symmachiella dynata</name>
    <dbReference type="NCBI Taxonomy" id="2527995"/>
    <lineage>
        <taxon>Bacteria</taxon>
        <taxon>Pseudomonadati</taxon>
        <taxon>Planctomycetota</taxon>
        <taxon>Planctomycetia</taxon>
        <taxon>Planctomycetales</taxon>
        <taxon>Planctomycetaceae</taxon>
        <taxon>Symmachiella</taxon>
    </lineage>
</organism>
<feature type="transmembrane region" description="Helical" evidence="5">
    <location>
        <begin position="109"/>
        <end position="128"/>
    </location>
</feature>
<feature type="transmembrane region" description="Helical" evidence="5">
    <location>
        <begin position="253"/>
        <end position="275"/>
    </location>
</feature>
<feature type="transmembrane region" description="Helical" evidence="5">
    <location>
        <begin position="40"/>
        <end position="60"/>
    </location>
</feature>
<feature type="transmembrane region" description="Helical" evidence="5">
    <location>
        <begin position="465"/>
        <end position="486"/>
    </location>
</feature>
<dbReference type="RefSeq" id="WP_145374192.1">
    <property type="nucleotide sequence ID" value="NZ_CP036276.1"/>
</dbReference>